<gene>
    <name evidence="2" type="ORF">HNQ52_001713</name>
</gene>
<accession>A0A7W8D5A5</accession>
<comment type="caution">
    <text evidence="2">The sequence shown here is derived from an EMBL/GenBank/DDBJ whole genome shotgun (WGS) entry which is preliminary data.</text>
</comment>
<feature type="signal peptide" evidence="1">
    <location>
        <begin position="1"/>
        <end position="24"/>
    </location>
</feature>
<feature type="chain" id="PRO_5031480105" evidence="1">
    <location>
        <begin position="25"/>
        <end position="224"/>
    </location>
</feature>
<organism evidence="2 3">
    <name type="scientific">Chiayiivirga flava</name>
    <dbReference type="NCBI Taxonomy" id="659595"/>
    <lineage>
        <taxon>Bacteria</taxon>
        <taxon>Pseudomonadati</taxon>
        <taxon>Pseudomonadota</taxon>
        <taxon>Gammaproteobacteria</taxon>
        <taxon>Lysobacterales</taxon>
        <taxon>Lysobacteraceae</taxon>
        <taxon>Chiayiivirga</taxon>
    </lineage>
</organism>
<dbReference type="Proteomes" id="UP000521199">
    <property type="component" value="Unassembled WGS sequence"/>
</dbReference>
<dbReference type="EMBL" id="JACHHP010000002">
    <property type="protein sequence ID" value="MBB5208184.1"/>
    <property type="molecule type" value="Genomic_DNA"/>
</dbReference>
<dbReference type="AlphaFoldDB" id="A0A7W8D5A5"/>
<evidence type="ECO:0000313" key="2">
    <source>
        <dbReference type="EMBL" id="MBB5208184.1"/>
    </source>
</evidence>
<dbReference type="RefSeq" id="WP_183960679.1">
    <property type="nucleotide sequence ID" value="NZ_JACHHP010000002.1"/>
</dbReference>
<sequence length="224" mass="23470">MSRQLAVGFVAALVCMLLAADAWAARRSVRIEFGGEWTDFNDSPSIGSAGCPGTTAGSPLIARGGYTFAGYTPLAVSGESYCQSTVASEFDAGDIPVDEPGLATLVARANDAVLGIRYTIANGSPLDPATPIRFQWAFYDFPNGVTIAALYGLVDDLGDDIPVSDASTYLREGASTLWGGGEGLDDAYFCFVDGDYVGLWSGDVDEPGSACMQPFATFFADGFE</sequence>
<proteinExistence type="predicted"/>
<evidence type="ECO:0000256" key="1">
    <source>
        <dbReference type="SAM" id="SignalP"/>
    </source>
</evidence>
<evidence type="ECO:0000313" key="3">
    <source>
        <dbReference type="Proteomes" id="UP000521199"/>
    </source>
</evidence>
<protein>
    <submittedName>
        <fullName evidence="2">Uncharacterized protein</fullName>
    </submittedName>
</protein>
<keyword evidence="3" id="KW-1185">Reference proteome</keyword>
<name>A0A7W8D5A5_9GAMM</name>
<reference evidence="2 3" key="1">
    <citation type="submission" date="2020-08" db="EMBL/GenBank/DDBJ databases">
        <title>Genomic Encyclopedia of Type Strains, Phase IV (KMG-IV): sequencing the most valuable type-strain genomes for metagenomic binning, comparative biology and taxonomic classification.</title>
        <authorList>
            <person name="Goeker M."/>
        </authorList>
    </citation>
    <scope>NUCLEOTIDE SEQUENCE [LARGE SCALE GENOMIC DNA]</scope>
    <source>
        <strain evidence="2 3">DSM 24163</strain>
    </source>
</reference>
<keyword evidence="1" id="KW-0732">Signal</keyword>